<dbReference type="RefSeq" id="XP_065669617.1">
    <property type="nucleotide sequence ID" value="XM_065813545.1"/>
</dbReference>
<keyword evidence="4 6" id="KW-0862">Zinc</keyword>
<gene>
    <name evidence="9" type="primary">LOC100210841</name>
</gene>
<dbReference type="Gene3D" id="3.30.1600.10">
    <property type="entry name" value="SIR2/SIRT2 'Small Domain"/>
    <property type="match status" value="1"/>
</dbReference>
<name>A0ABM4D5P3_HYDVU</name>
<evidence type="ECO:0000259" key="7">
    <source>
        <dbReference type="PROSITE" id="PS50305"/>
    </source>
</evidence>
<dbReference type="Proteomes" id="UP001652625">
    <property type="component" value="Chromosome 12"/>
</dbReference>
<dbReference type="InterPro" id="IPR003000">
    <property type="entry name" value="Sirtuin"/>
</dbReference>
<dbReference type="PANTHER" id="PTHR11085">
    <property type="entry name" value="NAD-DEPENDENT PROTEIN DEACYLASE SIRTUIN-5, MITOCHONDRIAL-RELATED"/>
    <property type="match status" value="1"/>
</dbReference>
<dbReference type="SUPFAM" id="SSF52467">
    <property type="entry name" value="DHS-like NAD/FAD-binding domain"/>
    <property type="match status" value="1"/>
</dbReference>
<evidence type="ECO:0000256" key="5">
    <source>
        <dbReference type="ARBA" id="ARBA00023027"/>
    </source>
</evidence>
<evidence type="ECO:0000256" key="3">
    <source>
        <dbReference type="ARBA" id="ARBA00022723"/>
    </source>
</evidence>
<evidence type="ECO:0000256" key="1">
    <source>
        <dbReference type="ARBA" id="ARBA00001947"/>
    </source>
</evidence>
<proteinExistence type="predicted"/>
<dbReference type="InterPro" id="IPR026590">
    <property type="entry name" value="Ssirtuin_cat_dom"/>
</dbReference>
<dbReference type="PANTHER" id="PTHR11085:SF9">
    <property type="entry name" value="NAD-DEPENDENT PROTEIN DEACETYLASE SIRTUIN-1"/>
    <property type="match status" value="1"/>
</dbReference>
<reference evidence="9" key="1">
    <citation type="submission" date="2025-08" db="UniProtKB">
        <authorList>
            <consortium name="RefSeq"/>
        </authorList>
    </citation>
    <scope>IDENTIFICATION</scope>
</reference>
<keyword evidence="5" id="KW-0520">NAD</keyword>
<feature type="binding site" evidence="6">
    <location>
        <position position="215"/>
    </location>
    <ligand>
        <name>Zn(2+)</name>
        <dbReference type="ChEBI" id="CHEBI:29105"/>
    </ligand>
</feature>
<feature type="domain" description="Deacetylase sirtuin-type" evidence="7">
    <location>
        <begin position="80"/>
        <end position="340"/>
    </location>
</feature>
<evidence type="ECO:0000256" key="4">
    <source>
        <dbReference type="ARBA" id="ARBA00022833"/>
    </source>
</evidence>
<dbReference type="InterPro" id="IPR026591">
    <property type="entry name" value="Sirtuin_cat_small_dom_sf"/>
</dbReference>
<feature type="binding site" evidence="6">
    <location>
        <position position="242"/>
    </location>
    <ligand>
        <name>Zn(2+)</name>
        <dbReference type="ChEBI" id="CHEBI:29105"/>
    </ligand>
</feature>
<dbReference type="GeneID" id="100210841"/>
<evidence type="ECO:0000313" key="9">
    <source>
        <dbReference type="RefSeq" id="XP_065669617.1"/>
    </source>
</evidence>
<evidence type="ECO:0000256" key="2">
    <source>
        <dbReference type="ARBA" id="ARBA00022679"/>
    </source>
</evidence>
<dbReference type="Gene3D" id="3.40.50.1220">
    <property type="entry name" value="TPP-binding domain"/>
    <property type="match status" value="1"/>
</dbReference>
<dbReference type="CDD" id="cd01408">
    <property type="entry name" value="SIRT1"/>
    <property type="match status" value="1"/>
</dbReference>
<keyword evidence="8" id="KW-1185">Reference proteome</keyword>
<feature type="binding site" evidence="6">
    <location>
        <position position="239"/>
    </location>
    <ligand>
        <name>Zn(2+)</name>
        <dbReference type="ChEBI" id="CHEBI:29105"/>
    </ligand>
</feature>
<protein>
    <submittedName>
        <fullName evidence="9">NAD-dependent protein deacetylase sirtuin-1 isoform X3</fullName>
    </submittedName>
</protein>
<dbReference type="PROSITE" id="PS50305">
    <property type="entry name" value="SIRTUIN"/>
    <property type="match status" value="1"/>
</dbReference>
<keyword evidence="2" id="KW-0808">Transferase</keyword>
<accession>A0ABM4D5P3</accession>
<evidence type="ECO:0000313" key="8">
    <source>
        <dbReference type="Proteomes" id="UP001652625"/>
    </source>
</evidence>
<feature type="active site" description="Proton acceptor" evidence="6">
    <location>
        <position position="207"/>
    </location>
</feature>
<keyword evidence="3 6" id="KW-0479">Metal-binding</keyword>
<organism evidence="8 9">
    <name type="scientific">Hydra vulgaris</name>
    <name type="common">Hydra</name>
    <name type="synonym">Hydra attenuata</name>
    <dbReference type="NCBI Taxonomy" id="6087"/>
    <lineage>
        <taxon>Eukaryota</taxon>
        <taxon>Metazoa</taxon>
        <taxon>Cnidaria</taxon>
        <taxon>Hydrozoa</taxon>
        <taxon>Hydroidolina</taxon>
        <taxon>Anthoathecata</taxon>
        <taxon>Aplanulata</taxon>
        <taxon>Hydridae</taxon>
        <taxon>Hydra</taxon>
    </lineage>
</organism>
<dbReference type="InterPro" id="IPR029035">
    <property type="entry name" value="DHS-like_NAD/FAD-binding_dom"/>
</dbReference>
<comment type="cofactor">
    <cofactor evidence="1">
        <name>Zn(2+)</name>
        <dbReference type="ChEBI" id="CHEBI:29105"/>
    </cofactor>
</comment>
<sequence>MAEPIANSSMQLAKDEATFSPHDFIKNPLHWIQNQIENEVDPRILIRQLVPQIKLPHDVEDSTLWNVIFEIISEPSPRKRLNNINSLDHVKKLIQESKNIIVLTGAGVSVSCGIPDFRSRDGIYARLHKDYPDLPDPQAMFDIHYFRNNPWPFFKFAKEIYPGQFTPSLCHRFISKLDQQGKLLRNYTQNIDTLEQVAGIKNVLQCHGSCATATCMNCKYKVSADFIKEDIFQQKIPYCNQCSDPNSLNILKPDIVFFGESLSDDFYSQINKDKDEADLLIVIGSSLKVRPVALIPSLIKRNVPQLLINREQLHHIEFDVEMYGNCDDVICYLCSELGREWTDVIGTYKPSFLSVSKTIKTFSNTSDSNKSLSGFDKECYNSNNHVLQDQQSNSPQIDEGIYFLPIRPNKFVFHGAELYTEEDCP</sequence>
<dbReference type="Pfam" id="PF02146">
    <property type="entry name" value="SIR2"/>
    <property type="match status" value="1"/>
</dbReference>
<dbReference type="InterPro" id="IPR050134">
    <property type="entry name" value="NAD-dep_sirtuin_deacylases"/>
</dbReference>
<evidence type="ECO:0000256" key="6">
    <source>
        <dbReference type="PROSITE-ProRule" id="PRU00236"/>
    </source>
</evidence>
<feature type="binding site" evidence="6">
    <location>
        <position position="218"/>
    </location>
    <ligand>
        <name>Zn(2+)</name>
        <dbReference type="ChEBI" id="CHEBI:29105"/>
    </ligand>
</feature>